<protein>
    <submittedName>
        <fullName evidence="1">CACTA en-spm transposon protein</fullName>
    </submittedName>
</protein>
<dbReference type="Proteomes" id="UP000321947">
    <property type="component" value="Unassembled WGS sequence"/>
</dbReference>
<dbReference type="EMBL" id="SSTE01000742">
    <property type="protein sequence ID" value="KAA0066947.1"/>
    <property type="molecule type" value="Genomic_DNA"/>
</dbReference>
<evidence type="ECO:0000313" key="1">
    <source>
        <dbReference type="EMBL" id="KAA0066947.1"/>
    </source>
</evidence>
<sequence length="159" mass="18592">MLQPMGGFPCRSPFSVEKPILPQDVRFNQAICVYVRKTFSVYCLKFVEHQMLSTFKEFRNDCHRHFKKYSDPEKTRANPPHILYELVEQKRESVDHVELFWQTHVRDGTFVLQATEDAHNQMLVFKFVAESNVGTLVPAYPEGIQPLSRDEICEMVLGR</sequence>
<evidence type="ECO:0000313" key="4">
    <source>
        <dbReference type="Proteomes" id="UP000321947"/>
    </source>
</evidence>
<reference evidence="3 4" key="1">
    <citation type="submission" date="2019-08" db="EMBL/GenBank/DDBJ databases">
        <title>Draft genome sequences of two oriental melons (Cucumis melo L. var makuwa).</title>
        <authorList>
            <person name="Kwon S.-Y."/>
        </authorList>
    </citation>
    <scope>NUCLEOTIDE SEQUENCE [LARGE SCALE GENOMIC DNA]</scope>
    <source>
        <strain evidence="4">cv. Chang Bougi</strain>
        <strain evidence="3">cv. SW 3</strain>
        <tissue evidence="1">Leaf</tissue>
    </source>
</reference>
<gene>
    <name evidence="2" type="ORF">E5676_scaffold595G00500</name>
    <name evidence="1" type="ORF">E6C27_scaffold550G00820</name>
</gene>
<dbReference type="Proteomes" id="UP000321393">
    <property type="component" value="Unassembled WGS sequence"/>
</dbReference>
<evidence type="ECO:0000313" key="2">
    <source>
        <dbReference type="EMBL" id="TYK30228.1"/>
    </source>
</evidence>
<dbReference type="OrthoDB" id="1921870at2759"/>
<dbReference type="EMBL" id="SSTD01000710">
    <property type="protein sequence ID" value="TYK30228.1"/>
    <property type="molecule type" value="Genomic_DNA"/>
</dbReference>
<comment type="caution">
    <text evidence="1">The sequence shown here is derived from an EMBL/GenBank/DDBJ whole genome shotgun (WGS) entry which is preliminary data.</text>
</comment>
<dbReference type="AlphaFoldDB" id="A0A5A7VIH6"/>
<accession>A0A5A7VIH6</accession>
<proteinExistence type="predicted"/>
<evidence type="ECO:0000313" key="3">
    <source>
        <dbReference type="Proteomes" id="UP000321393"/>
    </source>
</evidence>
<name>A0A5A7VIH6_CUCMM</name>
<organism evidence="1 3">
    <name type="scientific">Cucumis melo var. makuwa</name>
    <name type="common">Oriental melon</name>
    <dbReference type="NCBI Taxonomy" id="1194695"/>
    <lineage>
        <taxon>Eukaryota</taxon>
        <taxon>Viridiplantae</taxon>
        <taxon>Streptophyta</taxon>
        <taxon>Embryophyta</taxon>
        <taxon>Tracheophyta</taxon>
        <taxon>Spermatophyta</taxon>
        <taxon>Magnoliopsida</taxon>
        <taxon>eudicotyledons</taxon>
        <taxon>Gunneridae</taxon>
        <taxon>Pentapetalae</taxon>
        <taxon>rosids</taxon>
        <taxon>fabids</taxon>
        <taxon>Cucurbitales</taxon>
        <taxon>Cucurbitaceae</taxon>
        <taxon>Benincaseae</taxon>
        <taxon>Cucumis</taxon>
    </lineage>
</organism>